<dbReference type="PROSITE" id="PS50163">
    <property type="entry name" value="RECA_3"/>
    <property type="match status" value="1"/>
</dbReference>
<dbReference type="GO" id="GO:0003697">
    <property type="term" value="F:single-stranded DNA binding"/>
    <property type="evidence" value="ECO:0007669"/>
    <property type="project" value="TreeGrafter"/>
</dbReference>
<dbReference type="AlphaFoldDB" id="A0AAD2CYB9"/>
<dbReference type="PROSITE" id="PS50162">
    <property type="entry name" value="RECA_2"/>
    <property type="match status" value="1"/>
</dbReference>
<dbReference type="GO" id="GO:0007131">
    <property type="term" value="P:reciprocal meiotic recombination"/>
    <property type="evidence" value="ECO:0007669"/>
    <property type="project" value="InterPro"/>
</dbReference>
<evidence type="ECO:0000256" key="3">
    <source>
        <dbReference type="ARBA" id="ARBA00022741"/>
    </source>
</evidence>
<dbReference type="FunFam" id="3.40.50.300:FF:000239">
    <property type="entry name" value="Meiotic recombination protein DMC1"/>
    <property type="match status" value="1"/>
</dbReference>
<keyword evidence="5" id="KW-0238">DNA-binding</keyword>
<dbReference type="InterPro" id="IPR016467">
    <property type="entry name" value="DNA_recomb/repair_RecA-like"/>
</dbReference>
<keyword evidence="8" id="KW-0131">Cell cycle</keyword>
<comment type="similarity">
    <text evidence="2">Belongs to the RecA family. DMC1 subfamily.</text>
</comment>
<comment type="caution">
    <text evidence="14">The sequence shown here is derived from an EMBL/GenBank/DDBJ whole genome shotgun (WGS) entry which is preliminary data.</text>
</comment>
<dbReference type="Pfam" id="PF08423">
    <property type="entry name" value="Rad51"/>
    <property type="match status" value="1"/>
</dbReference>
<keyword evidence="6" id="KW-0539">Nucleus</keyword>
<evidence type="ECO:0000313" key="15">
    <source>
        <dbReference type="Proteomes" id="UP001295684"/>
    </source>
</evidence>
<evidence type="ECO:0000256" key="9">
    <source>
        <dbReference type="RuleBase" id="RU003422"/>
    </source>
</evidence>
<evidence type="ECO:0000256" key="4">
    <source>
        <dbReference type="ARBA" id="ARBA00022840"/>
    </source>
</evidence>
<evidence type="ECO:0000256" key="1">
    <source>
        <dbReference type="ARBA" id="ARBA00004123"/>
    </source>
</evidence>
<dbReference type="GO" id="GO:0000730">
    <property type="term" value="P:DNA recombinase assembly"/>
    <property type="evidence" value="ECO:0007669"/>
    <property type="project" value="TreeGrafter"/>
</dbReference>
<keyword evidence="4 9" id="KW-0067">ATP-binding</keyword>
<comment type="subcellular location">
    <subcellularLocation>
        <location evidence="1">Nucleus</location>
    </subcellularLocation>
</comment>
<evidence type="ECO:0000256" key="2">
    <source>
        <dbReference type="ARBA" id="ARBA00008897"/>
    </source>
</evidence>
<accession>A0AAD2CYB9</accession>
<dbReference type="PANTHER" id="PTHR22942">
    <property type="entry name" value="RECA/RAD51/RADA DNA STRAND-PAIRING FAMILY MEMBER"/>
    <property type="match status" value="1"/>
</dbReference>
<dbReference type="GO" id="GO:0042148">
    <property type="term" value="P:DNA strand invasion"/>
    <property type="evidence" value="ECO:0007669"/>
    <property type="project" value="TreeGrafter"/>
</dbReference>
<dbReference type="InterPro" id="IPR013632">
    <property type="entry name" value="Rad51_C"/>
</dbReference>
<dbReference type="NCBIfam" id="TIGR02238">
    <property type="entry name" value="recomb_DMC1"/>
    <property type="match status" value="1"/>
</dbReference>
<dbReference type="PANTHER" id="PTHR22942:SF30">
    <property type="entry name" value="MEIOTIC RECOMBINATION PROTEIN DMC1_LIM15 HOMOLOG"/>
    <property type="match status" value="1"/>
</dbReference>
<dbReference type="GO" id="GO:0070192">
    <property type="term" value="P:chromosome organization involved in meiotic cell cycle"/>
    <property type="evidence" value="ECO:0007669"/>
    <property type="project" value="TreeGrafter"/>
</dbReference>
<organism evidence="14 15">
    <name type="scientific">Euplotes crassus</name>
    <dbReference type="NCBI Taxonomy" id="5936"/>
    <lineage>
        <taxon>Eukaryota</taxon>
        <taxon>Sar</taxon>
        <taxon>Alveolata</taxon>
        <taxon>Ciliophora</taxon>
        <taxon>Intramacronucleata</taxon>
        <taxon>Spirotrichea</taxon>
        <taxon>Hypotrichia</taxon>
        <taxon>Euplotida</taxon>
        <taxon>Euplotidae</taxon>
        <taxon>Moneuplotes</taxon>
    </lineage>
</organism>
<evidence type="ECO:0000259" key="11">
    <source>
        <dbReference type="PROSITE" id="PS50162"/>
    </source>
</evidence>
<dbReference type="Pfam" id="PF14520">
    <property type="entry name" value="HHH_5"/>
    <property type="match status" value="1"/>
</dbReference>
<evidence type="ECO:0000259" key="12">
    <source>
        <dbReference type="PROSITE" id="PS50163"/>
    </source>
</evidence>
<dbReference type="InterPro" id="IPR020587">
    <property type="entry name" value="RecA_monomer-monomer_interface"/>
</dbReference>
<dbReference type="NCBIfam" id="NF003301">
    <property type="entry name" value="PRK04301.1"/>
    <property type="match status" value="1"/>
</dbReference>
<evidence type="ECO:0000313" key="13">
    <source>
        <dbReference type="EMBL" id="CAI2374508.1"/>
    </source>
</evidence>
<evidence type="ECO:0000256" key="5">
    <source>
        <dbReference type="ARBA" id="ARBA00023125"/>
    </source>
</evidence>
<protein>
    <submittedName>
        <fullName evidence="14">Uncharacterized protein</fullName>
    </submittedName>
</protein>
<dbReference type="InterPro" id="IPR010995">
    <property type="entry name" value="DNA_repair_Rad51/TF_NusA_a-hlx"/>
</dbReference>
<feature type="coiled-coil region" evidence="10">
    <location>
        <begin position="1"/>
        <end position="32"/>
    </location>
</feature>
<feature type="domain" description="RecA family profile 2" evidence="12">
    <location>
        <begin position="277"/>
        <end position="340"/>
    </location>
</feature>
<evidence type="ECO:0000256" key="8">
    <source>
        <dbReference type="ARBA" id="ARBA00023306"/>
    </source>
</evidence>
<dbReference type="Proteomes" id="UP001295684">
    <property type="component" value="Unassembled WGS sequence"/>
</dbReference>
<dbReference type="GO" id="GO:0006312">
    <property type="term" value="P:mitotic recombination"/>
    <property type="evidence" value="ECO:0007669"/>
    <property type="project" value="TreeGrafter"/>
</dbReference>
<reference evidence="14" key="1">
    <citation type="submission" date="2023-07" db="EMBL/GenBank/DDBJ databases">
        <authorList>
            <consortium name="AG Swart"/>
            <person name="Singh M."/>
            <person name="Singh A."/>
            <person name="Seah K."/>
            <person name="Emmerich C."/>
        </authorList>
    </citation>
    <scope>NUCLEOTIDE SEQUENCE</scope>
    <source>
        <strain evidence="14">DP1</strain>
    </source>
</reference>
<dbReference type="SMART" id="SM00382">
    <property type="entry name" value="AAA"/>
    <property type="match status" value="1"/>
</dbReference>
<dbReference type="SUPFAM" id="SSF47794">
    <property type="entry name" value="Rad51 N-terminal domain-like"/>
    <property type="match status" value="1"/>
</dbReference>
<dbReference type="Gene3D" id="3.40.50.300">
    <property type="entry name" value="P-loop containing nucleotide triphosphate hydrolases"/>
    <property type="match status" value="1"/>
</dbReference>
<dbReference type="GO" id="GO:0003690">
    <property type="term" value="F:double-stranded DNA binding"/>
    <property type="evidence" value="ECO:0007669"/>
    <property type="project" value="TreeGrafter"/>
</dbReference>
<dbReference type="InterPro" id="IPR003593">
    <property type="entry name" value="AAA+_ATPase"/>
</dbReference>
<dbReference type="InterPro" id="IPR011940">
    <property type="entry name" value="Dmc1"/>
</dbReference>
<evidence type="ECO:0000313" key="14">
    <source>
        <dbReference type="EMBL" id="CAI2374509.1"/>
    </source>
</evidence>
<dbReference type="GO" id="GO:0000794">
    <property type="term" value="C:condensed nuclear chromosome"/>
    <property type="evidence" value="ECO:0007669"/>
    <property type="project" value="TreeGrafter"/>
</dbReference>
<keyword evidence="3 9" id="KW-0547">Nucleotide-binding</keyword>
<keyword evidence="7" id="KW-0469">Meiosis</keyword>
<dbReference type="GO" id="GO:0000150">
    <property type="term" value="F:DNA strand exchange activity"/>
    <property type="evidence" value="ECO:0007669"/>
    <property type="project" value="InterPro"/>
</dbReference>
<dbReference type="InterPro" id="IPR020588">
    <property type="entry name" value="RecA_ATP-bd"/>
</dbReference>
<name>A0AAD2CYB9_EUPCR</name>
<evidence type="ECO:0000256" key="6">
    <source>
        <dbReference type="ARBA" id="ARBA00023242"/>
    </source>
</evidence>
<dbReference type="EMBL" id="CAMPGE010015916">
    <property type="protein sequence ID" value="CAI2374508.1"/>
    <property type="molecule type" value="Genomic_DNA"/>
</dbReference>
<dbReference type="EMBL" id="CAMPGE010015917">
    <property type="protein sequence ID" value="CAI2374509.1"/>
    <property type="molecule type" value="Genomic_DNA"/>
</dbReference>
<sequence length="340" mass="37581">MDSQIKEEAEKVEELEEEEQDEIKLIDELQEQGIGMGDLNKLKAAGICTISAVLMTTKKELLNIKGISEQKLEKIFDAAQKVSNCGFNTGLHFLEKRKKMVFISTGSSNFDTLLCGGIETQSITEVFGEFRTGKTQLVHTVCVTAQLPKSMGGGQGKVIYIDTECTFRPERIKKIAERFDLDPEKTLENILVAEAWTVDRLNQLISQAAGLMMEDTFSLVVVDSIMAPFRVDFSGRGELSERQQVLGKTLSRLHKIAEQFNVAVFMTNQVMADPGMNAAYAVDPKKPIGGNIMAHASTTRLYLRKGRGEQRVCKIFDSPLIAEGECVFQITDGGIADVAD</sequence>
<dbReference type="SUPFAM" id="SSF52540">
    <property type="entry name" value="P-loop containing nucleoside triphosphate hydrolases"/>
    <property type="match status" value="1"/>
</dbReference>
<keyword evidence="10" id="KW-0175">Coiled coil</keyword>
<keyword evidence="15" id="KW-1185">Reference proteome</keyword>
<evidence type="ECO:0000256" key="10">
    <source>
        <dbReference type="SAM" id="Coils"/>
    </source>
</evidence>
<feature type="domain" description="RecA family profile 1" evidence="11">
    <location>
        <begin position="99"/>
        <end position="270"/>
    </location>
</feature>
<dbReference type="GO" id="GO:0140664">
    <property type="term" value="F:ATP-dependent DNA damage sensor activity"/>
    <property type="evidence" value="ECO:0007669"/>
    <property type="project" value="InterPro"/>
</dbReference>
<dbReference type="InterPro" id="IPR027417">
    <property type="entry name" value="P-loop_NTPase"/>
</dbReference>
<gene>
    <name evidence="13" type="ORF">ECRASSUSDP1_LOCUS15861</name>
    <name evidence="14" type="ORF">ECRASSUSDP1_LOCUS15862</name>
</gene>
<dbReference type="Gene3D" id="1.10.150.20">
    <property type="entry name" value="5' to 3' exonuclease, C-terminal subdomain"/>
    <property type="match status" value="1"/>
</dbReference>
<dbReference type="GO" id="GO:0005524">
    <property type="term" value="F:ATP binding"/>
    <property type="evidence" value="ECO:0007669"/>
    <property type="project" value="UniProtKB-KW"/>
</dbReference>
<dbReference type="PIRSF" id="PIRSF005856">
    <property type="entry name" value="Rad51"/>
    <property type="match status" value="1"/>
</dbReference>
<proteinExistence type="inferred from homology"/>
<evidence type="ECO:0000256" key="7">
    <source>
        <dbReference type="ARBA" id="ARBA00023254"/>
    </source>
</evidence>